<dbReference type="Proteomes" id="UP000004162">
    <property type="component" value="Unassembled WGS sequence"/>
</dbReference>
<organism evidence="4 5">
    <name type="scientific">Chlorobium ferrooxidans DSM 13031</name>
    <dbReference type="NCBI Taxonomy" id="377431"/>
    <lineage>
        <taxon>Bacteria</taxon>
        <taxon>Pseudomonadati</taxon>
        <taxon>Chlorobiota</taxon>
        <taxon>Chlorobiia</taxon>
        <taxon>Chlorobiales</taxon>
        <taxon>Chlorobiaceae</taxon>
        <taxon>Chlorobium/Pelodictyon group</taxon>
        <taxon>Chlorobium</taxon>
    </lineage>
</organism>
<name>Q0YTR2_9CHLB</name>
<dbReference type="SMART" id="SM00028">
    <property type="entry name" value="TPR"/>
    <property type="match status" value="3"/>
</dbReference>
<dbReference type="PANTHER" id="PTHR44858:SF1">
    <property type="entry name" value="UDP-N-ACETYLGLUCOSAMINE--PEPTIDE N-ACETYLGLUCOSAMINYLTRANSFERASE SPINDLY-RELATED"/>
    <property type="match status" value="1"/>
</dbReference>
<evidence type="ECO:0000256" key="3">
    <source>
        <dbReference type="PROSITE-ProRule" id="PRU00339"/>
    </source>
</evidence>
<dbReference type="InterPro" id="IPR019734">
    <property type="entry name" value="TPR_rpt"/>
</dbReference>
<dbReference type="Pfam" id="PF00515">
    <property type="entry name" value="TPR_1"/>
    <property type="match status" value="1"/>
</dbReference>
<gene>
    <name evidence="4" type="ORF">CferDRAFT_1872</name>
</gene>
<dbReference type="PROSITE" id="PS50005">
    <property type="entry name" value="TPR"/>
    <property type="match status" value="1"/>
</dbReference>
<proteinExistence type="predicted"/>
<dbReference type="PANTHER" id="PTHR44858">
    <property type="entry name" value="TETRATRICOPEPTIDE REPEAT PROTEIN 6"/>
    <property type="match status" value="1"/>
</dbReference>
<reference evidence="4 5" key="2">
    <citation type="submission" date="2006-07" db="EMBL/GenBank/DDBJ databases">
        <title>Sequencing of the draft genome and assembly of Chlorobium ferroxidans DSM 13031.</title>
        <authorList>
            <consortium name="US DOE Joint Genome Institute (JGI-PGF)"/>
            <person name="Copeland A."/>
            <person name="Lucas S."/>
            <person name="Lapidus A."/>
            <person name="Barry K."/>
            <person name="Glavina del Rio T."/>
            <person name="Dalin E."/>
            <person name="Tice H."/>
            <person name="Bruce D."/>
            <person name="Pitluck S."/>
            <person name="Richardson P."/>
        </authorList>
    </citation>
    <scope>NUCLEOTIDE SEQUENCE [LARGE SCALE GENOMIC DNA]</scope>
    <source>
        <strain evidence="4 5">DSM 13031</strain>
    </source>
</reference>
<dbReference type="Gene3D" id="1.25.40.10">
    <property type="entry name" value="Tetratricopeptide repeat domain"/>
    <property type="match status" value="2"/>
</dbReference>
<keyword evidence="5" id="KW-1185">Reference proteome</keyword>
<keyword evidence="2 3" id="KW-0802">TPR repeat</keyword>
<evidence type="ECO:0000313" key="4">
    <source>
        <dbReference type="EMBL" id="EAT59865.1"/>
    </source>
</evidence>
<evidence type="ECO:0000256" key="1">
    <source>
        <dbReference type="ARBA" id="ARBA00022737"/>
    </source>
</evidence>
<dbReference type="AlphaFoldDB" id="Q0YTR2"/>
<reference evidence="4 5" key="1">
    <citation type="submission" date="2006-07" db="EMBL/GenBank/DDBJ databases">
        <title>Annotation of the draft genome assembly of Chlorobium ferroxidans DSM 13031.</title>
        <authorList>
            <consortium name="US DOE Joint Genome Institute (JGI-ORNL)"/>
            <person name="Larimer F."/>
            <person name="Land M."/>
            <person name="Hauser L."/>
        </authorList>
    </citation>
    <scope>NUCLEOTIDE SEQUENCE [LARGE SCALE GENOMIC DNA]</scope>
    <source>
        <strain evidence="4 5">DSM 13031</strain>
    </source>
</reference>
<evidence type="ECO:0000313" key="5">
    <source>
        <dbReference type="Proteomes" id="UP000004162"/>
    </source>
</evidence>
<dbReference type="EMBL" id="AASE01000002">
    <property type="protein sequence ID" value="EAT59865.1"/>
    <property type="molecule type" value="Genomic_DNA"/>
</dbReference>
<dbReference type="InterPro" id="IPR050498">
    <property type="entry name" value="Ycf3"/>
</dbReference>
<accession>Q0YTR2</accession>
<sequence length="169" mass="18509">MNNPEQAMLKDAMGGYRGTAIEISRVILAEPDNADAYCNRANALSSTGDYEGAIGDYTTALKIGLRFREAITAYGNRGIARLNVGDISGAMEDFSEIIERKPNNSRLLYAAYHSRALVKKQIGDREGAAEDIKEASMLLPNIKVQHINCREKPENKADGAQKPECTRST</sequence>
<evidence type="ECO:0000256" key="2">
    <source>
        <dbReference type="ARBA" id="ARBA00022803"/>
    </source>
</evidence>
<dbReference type="SUPFAM" id="SSF48452">
    <property type="entry name" value="TPR-like"/>
    <property type="match status" value="1"/>
</dbReference>
<feature type="repeat" description="TPR" evidence="3">
    <location>
        <begin position="71"/>
        <end position="104"/>
    </location>
</feature>
<comment type="caution">
    <text evidence="4">The sequence shown here is derived from an EMBL/GenBank/DDBJ whole genome shotgun (WGS) entry which is preliminary data.</text>
</comment>
<keyword evidence="1" id="KW-0677">Repeat</keyword>
<dbReference type="InterPro" id="IPR011990">
    <property type="entry name" value="TPR-like_helical_dom_sf"/>
</dbReference>
<protein>
    <submittedName>
        <fullName evidence="4">TPR repeat</fullName>
    </submittedName>
</protein>